<feature type="domain" description="Bacterial Ig-like" evidence="2">
    <location>
        <begin position="290"/>
        <end position="348"/>
    </location>
</feature>
<accession>A0A1I2PI30</accession>
<keyword evidence="6" id="KW-1185">Reference proteome</keyword>
<organism evidence="5 6">
    <name type="scientific">Salegentibacter agarivorans</name>
    <dbReference type="NCBI Taxonomy" id="345907"/>
    <lineage>
        <taxon>Bacteria</taxon>
        <taxon>Pseudomonadati</taxon>
        <taxon>Bacteroidota</taxon>
        <taxon>Flavobacteriia</taxon>
        <taxon>Flavobacteriales</taxon>
        <taxon>Flavobacteriaceae</taxon>
        <taxon>Salegentibacter</taxon>
    </lineage>
</organism>
<dbReference type="InterPro" id="IPR012878">
    <property type="entry name" value="Beta-AFase-like_GH127_cat"/>
</dbReference>
<evidence type="ECO:0000259" key="2">
    <source>
        <dbReference type="Pfam" id="PF07532"/>
    </source>
</evidence>
<dbReference type="Pfam" id="PF07532">
    <property type="entry name" value="Big_4"/>
    <property type="match status" value="1"/>
</dbReference>
<dbReference type="Pfam" id="PF13385">
    <property type="entry name" value="Laminin_G_3"/>
    <property type="match status" value="1"/>
</dbReference>
<dbReference type="AlphaFoldDB" id="A0A1I2PI30"/>
<dbReference type="PANTHER" id="PTHR31151">
    <property type="entry name" value="PROLINE-TRNA LIGASE (DUF1680)"/>
    <property type="match status" value="1"/>
</dbReference>
<dbReference type="GO" id="GO:0004553">
    <property type="term" value="F:hydrolase activity, hydrolyzing O-glycosyl compounds"/>
    <property type="evidence" value="ECO:0007669"/>
    <property type="project" value="UniProtKB-ARBA"/>
</dbReference>
<dbReference type="InterPro" id="IPR013320">
    <property type="entry name" value="ConA-like_dom_sf"/>
</dbReference>
<evidence type="ECO:0000313" key="5">
    <source>
        <dbReference type="EMBL" id="SFG15200.1"/>
    </source>
</evidence>
<dbReference type="Pfam" id="PF20736">
    <property type="entry name" value="Glyco_hydro127M"/>
    <property type="match status" value="1"/>
</dbReference>
<feature type="domain" description="Non-reducing end beta-L-arabinofuranosidase-like GH127 catalytic" evidence="3">
    <location>
        <begin position="387"/>
        <end position="483"/>
    </location>
</feature>
<evidence type="ECO:0000259" key="4">
    <source>
        <dbReference type="Pfam" id="PF20736"/>
    </source>
</evidence>
<dbReference type="InterPro" id="IPR011081">
    <property type="entry name" value="Big_4"/>
</dbReference>
<dbReference type="Gene3D" id="2.60.120.200">
    <property type="match status" value="1"/>
</dbReference>
<dbReference type="SUPFAM" id="SSF49899">
    <property type="entry name" value="Concanavalin A-like lectins/glucanases"/>
    <property type="match status" value="1"/>
</dbReference>
<name>A0A1I2PI30_9FLAO</name>
<reference evidence="6" key="1">
    <citation type="submission" date="2016-10" db="EMBL/GenBank/DDBJ databases">
        <authorList>
            <person name="Varghese N."/>
            <person name="Submissions S."/>
        </authorList>
    </citation>
    <scope>NUCLEOTIDE SEQUENCE [LARGE SCALE GENOMIC DNA]</scope>
    <source>
        <strain evidence="6">DSM 23515</strain>
    </source>
</reference>
<sequence length="1022" mass="114271">MRVANRIPIYLSLILVACSGIIFPTQAQSGDQILDGIGETGLIARYVLDGDVRDWSRNNLHAELNGQYEFVNDEKFGKVLSLPGKGKAYMAIPGEALNGEESFSITGWVFLRSSESNQQFFDFGKSRKNHFSASPTGSKKQEGFQAQIVMGDKKKQSLAAPLVNTNKWVHLAVVVDFPSQTLTAYLDGKPVGKKENTTIDLQELFDSKSTENLLLVGKSLVPGHPYLNASLHDIRLYRIPLRDGQVSRIYNNSTGDGSSLVNEGEEKEDNLQRFSKTAPQLYNKYLKSVSDLMVETEVGQMPRLPRYVDGVYQDGIEGPEVRVLWPAPNDNSSVLKPGKYVVEGRIPGTNIRPKATVIVNAAKLEAAAAPNRRLEAFGLNQVSLNPDVNGDDSKFIENRDKFVLTLAETNPDSFLYMFRNAFGQEQPEGAEPLGVWDSQETKLRGHATGHYLTAIAQAYASTGYDESLKDNFAEKMEYMVNTLYELSQLSGRKAKTSKEFVSDPTAVPTGPGKSEYNSDLSEEGIRTDYWNWGEGYISAYPPDQFIMLEKGASYGGQEDQVWAPYYTLHKILAGLMDIYEVSGNEKALAIARGMSDWVNLRLSELPTETLISMWNTYIAGEYGGMNEAMARLYRITNEPSYLKGAQLFDNIKVFFGDAQHSHGLAENVDSFRGLHANQHIPQIVGALETYRGSGSPEYFQVADNFWFKAKNDYMYSIGGVAGARNPVNAECFVSQPATLYENGFSEGGQNETCATYNMLKLSRDLFLYDQRTELMDYYERGLYNHILASVAEDSPANTYHVPLRPGSIKHFGNPDMKGFTCCNGTAIESSTKLQNSIYFKNRDNQALYVNLFVPSTLNWTERNIRVEQTTAFPKEDHTQLRISGEGKFDLNIRVPQWATKGFFVKINGKKENVAAVPGSYLKLSREWKDGDTVELQMPFAFHLDPVMDQPNVASLFYGPVLLAAQESEPREEWRKVVLNAKDLSSSIEGDPGKLHFTIDGVVFKPFYETYGRHSVYLDVELK</sequence>
<dbReference type="SUPFAM" id="SSF48208">
    <property type="entry name" value="Six-hairpin glycosidases"/>
    <property type="match status" value="1"/>
</dbReference>
<dbReference type="Proteomes" id="UP000199116">
    <property type="component" value="Unassembled WGS sequence"/>
</dbReference>
<keyword evidence="1" id="KW-0732">Signal</keyword>
<dbReference type="Pfam" id="PF07944">
    <property type="entry name" value="Beta-AFase-like_GH127_cat"/>
    <property type="match status" value="2"/>
</dbReference>
<proteinExistence type="predicted"/>
<dbReference type="InterPro" id="IPR049046">
    <property type="entry name" value="Beta-AFase-like_GH127_middle"/>
</dbReference>
<dbReference type="PANTHER" id="PTHR31151:SF0">
    <property type="entry name" value="PROLINE-TRNA LIGASE (DUF1680)"/>
    <property type="match status" value="1"/>
</dbReference>
<feature type="domain" description="Non-reducing end beta-L-arabinofuranosidase-like GH127 catalytic" evidence="3">
    <location>
        <begin position="533"/>
        <end position="834"/>
    </location>
</feature>
<feature type="chain" id="PRO_5011750331" evidence="1">
    <location>
        <begin position="28"/>
        <end position="1022"/>
    </location>
</feature>
<dbReference type="GO" id="GO:0005975">
    <property type="term" value="P:carbohydrate metabolic process"/>
    <property type="evidence" value="ECO:0007669"/>
    <property type="project" value="InterPro"/>
</dbReference>
<dbReference type="RefSeq" id="WP_093306223.1">
    <property type="nucleotide sequence ID" value="NZ_FOOH01000031.1"/>
</dbReference>
<gene>
    <name evidence="5" type="ORF">SAMN04488033_13122</name>
</gene>
<dbReference type="EMBL" id="FOOH01000031">
    <property type="protein sequence ID" value="SFG15200.1"/>
    <property type="molecule type" value="Genomic_DNA"/>
</dbReference>
<feature type="domain" description="Non-reducing end beta-L-arabinofuranosidase-like GH127 middle" evidence="4">
    <location>
        <begin position="847"/>
        <end position="938"/>
    </location>
</feature>
<evidence type="ECO:0000259" key="3">
    <source>
        <dbReference type="Pfam" id="PF07944"/>
    </source>
</evidence>
<dbReference type="InterPro" id="IPR008928">
    <property type="entry name" value="6-hairpin_glycosidase_sf"/>
</dbReference>
<protein>
    <submittedName>
        <fullName evidence="5">Ig-like domain (Group 4)</fullName>
    </submittedName>
</protein>
<feature type="signal peptide" evidence="1">
    <location>
        <begin position="1"/>
        <end position="27"/>
    </location>
</feature>
<dbReference type="PROSITE" id="PS51257">
    <property type="entry name" value="PROKAR_LIPOPROTEIN"/>
    <property type="match status" value="1"/>
</dbReference>
<evidence type="ECO:0000256" key="1">
    <source>
        <dbReference type="SAM" id="SignalP"/>
    </source>
</evidence>
<evidence type="ECO:0000313" key="6">
    <source>
        <dbReference type="Proteomes" id="UP000199116"/>
    </source>
</evidence>